<evidence type="ECO:0000313" key="2">
    <source>
        <dbReference type="Proteomes" id="UP001164743"/>
    </source>
</evidence>
<gene>
    <name evidence="1" type="ORF">PtA15_4A476</name>
</gene>
<dbReference type="RefSeq" id="XP_053019580.1">
    <property type="nucleotide sequence ID" value="XM_053168363.1"/>
</dbReference>
<proteinExistence type="predicted"/>
<name>A0ABY7CG07_9BASI</name>
<accession>A0ABY7CG07</accession>
<organism evidence="1 2">
    <name type="scientific">Puccinia triticina</name>
    <dbReference type="NCBI Taxonomy" id="208348"/>
    <lineage>
        <taxon>Eukaryota</taxon>
        <taxon>Fungi</taxon>
        <taxon>Dikarya</taxon>
        <taxon>Basidiomycota</taxon>
        <taxon>Pucciniomycotina</taxon>
        <taxon>Pucciniomycetes</taxon>
        <taxon>Pucciniales</taxon>
        <taxon>Pucciniaceae</taxon>
        <taxon>Puccinia</taxon>
    </lineage>
</organism>
<evidence type="ECO:0000313" key="1">
    <source>
        <dbReference type="EMBL" id="WAQ84025.1"/>
    </source>
</evidence>
<protein>
    <submittedName>
        <fullName evidence="1">Uncharacterized protein</fullName>
    </submittedName>
</protein>
<dbReference type="EMBL" id="CP110424">
    <property type="protein sequence ID" value="WAQ84025.1"/>
    <property type="molecule type" value="Genomic_DNA"/>
</dbReference>
<sequence length="102" mass="10884">MSPKQGRVQGGAGRKVAVLLLTALPKHRHPETSELGRPWCVLQSSISCFQASMAILDLTSDHPSIHTLDIRTATCDGLPAVHPLCLPRRPAAEPIFAAAIPS</sequence>
<reference evidence="1" key="1">
    <citation type="submission" date="2022-10" db="EMBL/GenBank/DDBJ databases">
        <title>Puccinia triticina Genome sequencing and assembly.</title>
        <authorList>
            <person name="Li C."/>
        </authorList>
    </citation>
    <scope>NUCLEOTIDE SEQUENCE</scope>
    <source>
        <strain evidence="1">Pt15</strain>
    </source>
</reference>
<dbReference type="GeneID" id="77809258"/>
<dbReference type="Proteomes" id="UP001164743">
    <property type="component" value="Chromosome 4A"/>
</dbReference>
<keyword evidence="2" id="KW-1185">Reference proteome</keyword>